<organism evidence="3 4">
    <name type="scientific">Aphanomyces astaci</name>
    <name type="common">Crayfish plague agent</name>
    <dbReference type="NCBI Taxonomy" id="112090"/>
    <lineage>
        <taxon>Eukaryota</taxon>
        <taxon>Sar</taxon>
        <taxon>Stramenopiles</taxon>
        <taxon>Oomycota</taxon>
        <taxon>Saprolegniomycetes</taxon>
        <taxon>Saprolegniales</taxon>
        <taxon>Verrucalvaceae</taxon>
        <taxon>Aphanomyces</taxon>
    </lineage>
</organism>
<feature type="region of interest" description="Disordered" evidence="1">
    <location>
        <begin position="50"/>
        <end position="70"/>
    </location>
</feature>
<evidence type="ECO:0000313" key="4">
    <source>
        <dbReference type="Proteomes" id="UP000285712"/>
    </source>
</evidence>
<sequence length="319" mass="36061">MVTAKRQQQRYTNRDRKALLARFHASGCVNEKQFSRENNVKYQTWQGWRKKEQQSTSSKRHSRKATLGGQGRKPMIPFAADLLYTCASAVPTTTKKSEEVGFESLRCLLLRFCARNRFTHRKPCVSKLSQVVLDSVWLGYAAHFHSKYADYPKSTILNADETGLYFDMPPGSTLAEIGQPSKVDKVQEHSERVTALLTIRADVAMFVVRGKPGGTIDKKEIPTYPPGHWYAVQENAWMEERVWLTYLDELSNYLLDSSVLLVDNLECHVSEKAHDKIAEASFSVIEPLPPNSTSKCQPLDVFNMAFKGHVEDGMAVGGR</sequence>
<protein>
    <recommendedName>
        <fullName evidence="2">DDE-1 domain-containing protein</fullName>
    </recommendedName>
</protein>
<evidence type="ECO:0000313" key="3">
    <source>
        <dbReference type="EMBL" id="RHY86910.1"/>
    </source>
</evidence>
<dbReference type="VEuPathDB" id="FungiDB:H257_03128"/>
<dbReference type="Proteomes" id="UP000285712">
    <property type="component" value="Unassembled WGS sequence"/>
</dbReference>
<comment type="caution">
    <text evidence="3">The sequence shown here is derived from an EMBL/GenBank/DDBJ whole genome shotgun (WGS) entry which is preliminary data.</text>
</comment>
<dbReference type="InterPro" id="IPR004875">
    <property type="entry name" value="DDE_SF_endonuclease_dom"/>
</dbReference>
<feature type="domain" description="DDE-1" evidence="2">
    <location>
        <begin position="225"/>
        <end position="301"/>
    </location>
</feature>
<dbReference type="AlphaFoldDB" id="A0A3R6XN87"/>
<reference evidence="3 4" key="1">
    <citation type="submission" date="2018-08" db="EMBL/GenBank/DDBJ databases">
        <title>Aphanomyces genome sequencing and annotation.</title>
        <authorList>
            <person name="Minardi D."/>
            <person name="Oidtmann B."/>
            <person name="Van Der Giezen M."/>
            <person name="Studholme D.J."/>
        </authorList>
    </citation>
    <scope>NUCLEOTIDE SEQUENCE [LARGE SCALE GENOMIC DNA]</scope>
    <source>
        <strain evidence="3 4">Sv</strain>
    </source>
</reference>
<dbReference type="GO" id="GO:0003676">
    <property type="term" value="F:nucleic acid binding"/>
    <property type="evidence" value="ECO:0007669"/>
    <property type="project" value="InterPro"/>
</dbReference>
<evidence type="ECO:0000259" key="2">
    <source>
        <dbReference type="Pfam" id="PF03184"/>
    </source>
</evidence>
<proteinExistence type="predicted"/>
<dbReference type="EMBL" id="QUTG01004887">
    <property type="protein sequence ID" value="RHY86910.1"/>
    <property type="molecule type" value="Genomic_DNA"/>
</dbReference>
<evidence type="ECO:0000256" key="1">
    <source>
        <dbReference type="SAM" id="MobiDB-lite"/>
    </source>
</evidence>
<accession>A0A3R6XN87</accession>
<dbReference type="Pfam" id="PF03184">
    <property type="entry name" value="DDE_1"/>
    <property type="match status" value="1"/>
</dbReference>
<name>A0A3R6XN87_APHAT</name>
<gene>
    <name evidence="3" type="ORF">DYB35_011157</name>
</gene>